<gene>
    <name evidence="1" type="ordered locus">Pyrfu_1051</name>
</gene>
<proteinExistence type="predicted"/>
<evidence type="ECO:0000313" key="1">
    <source>
        <dbReference type="EMBL" id="AEM38919.1"/>
    </source>
</evidence>
<evidence type="ECO:0000313" key="2">
    <source>
        <dbReference type="Proteomes" id="UP000001037"/>
    </source>
</evidence>
<reference evidence="1 2" key="1">
    <citation type="journal article" date="2011" name="Stand. Genomic Sci.">
        <title>Complete genome sequence of the hyperthermophilic chemolithoautotroph Pyrolobus fumarii type strain (1A).</title>
        <authorList>
            <person name="Anderson I."/>
            <person name="Goker M."/>
            <person name="Nolan M."/>
            <person name="Lucas S."/>
            <person name="Hammon N."/>
            <person name="Deshpande S."/>
            <person name="Cheng J.F."/>
            <person name="Tapia R."/>
            <person name="Han C."/>
            <person name="Goodwin L."/>
            <person name="Pitluck S."/>
            <person name="Huntemann M."/>
            <person name="Liolios K."/>
            <person name="Ivanova N."/>
            <person name="Pagani I."/>
            <person name="Mavromatis K."/>
            <person name="Ovchinikova G."/>
            <person name="Pati A."/>
            <person name="Chen A."/>
            <person name="Palaniappan K."/>
            <person name="Land M."/>
            <person name="Hauser L."/>
            <person name="Brambilla E.M."/>
            <person name="Huber H."/>
            <person name="Yasawong M."/>
            <person name="Rohde M."/>
            <person name="Spring S."/>
            <person name="Abt B."/>
            <person name="Sikorski J."/>
            <person name="Wirth R."/>
            <person name="Detter J.C."/>
            <person name="Woyke T."/>
            <person name="Bristow J."/>
            <person name="Eisen J.A."/>
            <person name="Markowitz V."/>
            <person name="Hugenholtz P."/>
            <person name="Kyrpides N.C."/>
            <person name="Klenk H.P."/>
            <person name="Lapidus A."/>
        </authorList>
    </citation>
    <scope>NUCLEOTIDE SEQUENCE [LARGE SCALE GENOMIC DNA]</scope>
    <source>
        <strain evidence="2">DSM 11204 / 1A</strain>
    </source>
</reference>
<dbReference type="STRING" id="694429.Pyrfu_1051"/>
<dbReference type="InterPro" id="IPR038656">
    <property type="entry name" value="Peptidase_G1_sf"/>
</dbReference>
<dbReference type="EMBL" id="CP002838">
    <property type="protein sequence ID" value="AEM38919.1"/>
    <property type="molecule type" value="Genomic_DNA"/>
</dbReference>
<dbReference type="KEGG" id="pfm:Pyrfu_1051"/>
<dbReference type="HOGENOM" id="CLU_1084239_0_0_2"/>
<protein>
    <submittedName>
        <fullName evidence="1">Uncharacterized protein</fullName>
    </submittedName>
</protein>
<name>G0EF22_PYRF1</name>
<dbReference type="InParanoid" id="G0EF22"/>
<accession>G0EF22</accession>
<dbReference type="Gene3D" id="2.60.120.700">
    <property type="entry name" value="Peptidase G1"/>
    <property type="match status" value="1"/>
</dbReference>
<dbReference type="AlphaFoldDB" id="G0EF22"/>
<organism evidence="1 2">
    <name type="scientific">Pyrolobus fumarii (strain DSM 11204 / 1A)</name>
    <dbReference type="NCBI Taxonomy" id="694429"/>
    <lineage>
        <taxon>Archaea</taxon>
        <taxon>Thermoproteota</taxon>
        <taxon>Thermoprotei</taxon>
        <taxon>Desulfurococcales</taxon>
        <taxon>Pyrodictiaceae</taxon>
        <taxon>Pyrolobus</taxon>
    </lineage>
</organism>
<dbReference type="Proteomes" id="UP000001037">
    <property type="component" value="Chromosome"/>
</dbReference>
<dbReference type="OrthoDB" id="24810at2157"/>
<keyword evidence="2" id="KW-1185">Reference proteome</keyword>
<sequence length="256" mass="29317">MLLLWPRYIFSVYAAQYITANWAGYVFYSKSDSGYAPIYLASGYSIVTPVFLPNVSVYPDAGIGVSVWVGISNAIGGSQIELVQGGWAAFYFPNINNFVYFTWYEFYPSEPMIPIKLVTIYDTVYMWIYVYKDSSTGEDNGMICIWVPDWLYSICKYKTLSVPLQEMIYADFILETPYNSTASDYMVLPVFSNYRGITLGNVTVTFTNSTTFYGSWFIVNDSYHSIILEQGNVINAYAVYETNYERIVFVYVSSER</sequence>